<protein>
    <recommendedName>
        <fullName evidence="4">ABC transporter</fullName>
    </recommendedName>
</protein>
<keyword evidence="1" id="KW-0812">Transmembrane</keyword>
<feature type="transmembrane region" description="Helical" evidence="1">
    <location>
        <begin position="90"/>
        <end position="111"/>
    </location>
</feature>
<evidence type="ECO:0000313" key="2">
    <source>
        <dbReference type="EMBL" id="WZW99312.1"/>
    </source>
</evidence>
<dbReference type="EMBL" id="CP115965">
    <property type="protein sequence ID" value="WZW99312.1"/>
    <property type="molecule type" value="Genomic_DNA"/>
</dbReference>
<proteinExistence type="predicted"/>
<dbReference type="Proteomes" id="UP001434337">
    <property type="component" value="Chromosome"/>
</dbReference>
<evidence type="ECO:0000313" key="3">
    <source>
        <dbReference type="Proteomes" id="UP001434337"/>
    </source>
</evidence>
<reference evidence="2 3" key="1">
    <citation type="journal article" date="2023" name="Environ Microbiome">
        <title>A coral-associated actinobacterium mitigates coral bleaching under heat stress.</title>
        <authorList>
            <person name="Li J."/>
            <person name="Zou Y."/>
            <person name="Li Q."/>
            <person name="Zhang J."/>
            <person name="Bourne D.G."/>
            <person name="Lyu Y."/>
            <person name="Liu C."/>
            <person name="Zhang S."/>
        </authorList>
    </citation>
    <scope>NUCLEOTIDE SEQUENCE [LARGE SCALE GENOMIC DNA]</scope>
    <source>
        <strain evidence="2 3">SCSIO 13291</strain>
    </source>
</reference>
<gene>
    <name evidence="2" type="ORF">PCC79_03700</name>
</gene>
<organism evidence="2 3">
    <name type="scientific">Propioniciclava soli</name>
    <dbReference type="NCBI Taxonomy" id="2775081"/>
    <lineage>
        <taxon>Bacteria</taxon>
        <taxon>Bacillati</taxon>
        <taxon>Actinomycetota</taxon>
        <taxon>Actinomycetes</taxon>
        <taxon>Propionibacteriales</taxon>
        <taxon>Propionibacteriaceae</taxon>
        <taxon>Propioniciclava</taxon>
    </lineage>
</organism>
<evidence type="ECO:0000256" key="1">
    <source>
        <dbReference type="SAM" id="Phobius"/>
    </source>
</evidence>
<accession>A0ABZ3CAV5</accession>
<keyword evidence="1" id="KW-0472">Membrane</keyword>
<feature type="transmembrane region" description="Helical" evidence="1">
    <location>
        <begin position="41"/>
        <end position="63"/>
    </location>
</feature>
<feature type="transmembrane region" description="Helical" evidence="1">
    <location>
        <begin position="201"/>
        <end position="223"/>
    </location>
</feature>
<feature type="transmembrane region" description="Helical" evidence="1">
    <location>
        <begin position="155"/>
        <end position="172"/>
    </location>
</feature>
<dbReference type="RefSeq" id="WP_342373051.1">
    <property type="nucleotide sequence ID" value="NZ_CP115965.1"/>
</dbReference>
<keyword evidence="3" id="KW-1185">Reference proteome</keyword>
<evidence type="ECO:0008006" key="4">
    <source>
        <dbReference type="Google" id="ProtNLM"/>
    </source>
</evidence>
<name>A0ABZ3CAV5_9ACTN</name>
<keyword evidence="1" id="KW-1133">Transmembrane helix</keyword>
<feature type="transmembrane region" description="Helical" evidence="1">
    <location>
        <begin position="131"/>
        <end position="148"/>
    </location>
</feature>
<sequence>MTTHPATILGMTITLIANLTFAVIAATEVVRFGFGAEPAPLSAFPAVMFAPIYGFLIIAVYAAGSEYPSGQHRVTLTATPLRGRLATAKWLALAAITIPAAVIVLLPARLIVGLHAGLDPAGDLFDLGRWVIAYFLMSVVAFGLAGLTRNTTTSLTVLILIPILVATGVFQWPQGIKFLPDQAAMSLLGTPAYDVTELPPAIAAIVLAGWALLAVVSYTVVLLRRDT</sequence>